<dbReference type="AlphaFoldDB" id="A0AAW0D1E1"/>
<dbReference type="EMBL" id="JAWWNJ010000011">
    <property type="protein sequence ID" value="KAK7044778.1"/>
    <property type="molecule type" value="Genomic_DNA"/>
</dbReference>
<evidence type="ECO:0000313" key="2">
    <source>
        <dbReference type="Proteomes" id="UP001362999"/>
    </source>
</evidence>
<comment type="caution">
    <text evidence="1">The sequence shown here is derived from an EMBL/GenBank/DDBJ whole genome shotgun (WGS) entry which is preliminary data.</text>
</comment>
<accession>A0AAW0D1E1</accession>
<keyword evidence="2" id="KW-1185">Reference proteome</keyword>
<reference evidence="1 2" key="1">
    <citation type="journal article" date="2024" name="J Genomics">
        <title>Draft genome sequencing and assembly of Favolaschia claudopus CIRM-BRFM 2984 isolated from oak limbs.</title>
        <authorList>
            <person name="Navarro D."/>
            <person name="Drula E."/>
            <person name="Chaduli D."/>
            <person name="Cazenave R."/>
            <person name="Ahrendt S."/>
            <person name="Wang J."/>
            <person name="Lipzen A."/>
            <person name="Daum C."/>
            <person name="Barry K."/>
            <person name="Grigoriev I.V."/>
            <person name="Favel A."/>
            <person name="Rosso M.N."/>
            <person name="Martin F."/>
        </authorList>
    </citation>
    <scope>NUCLEOTIDE SEQUENCE [LARGE SCALE GENOMIC DNA]</scope>
    <source>
        <strain evidence="1 2">CIRM-BRFM 2984</strain>
    </source>
</reference>
<proteinExistence type="predicted"/>
<protein>
    <recommendedName>
        <fullName evidence="3">BTB domain-containing protein</fullName>
    </recommendedName>
</protein>
<evidence type="ECO:0008006" key="3">
    <source>
        <dbReference type="Google" id="ProtNLM"/>
    </source>
</evidence>
<evidence type="ECO:0000313" key="1">
    <source>
        <dbReference type="EMBL" id="KAK7044778.1"/>
    </source>
</evidence>
<gene>
    <name evidence="1" type="ORF">R3P38DRAFT_3432803</name>
</gene>
<organism evidence="1 2">
    <name type="scientific">Favolaschia claudopus</name>
    <dbReference type="NCBI Taxonomy" id="2862362"/>
    <lineage>
        <taxon>Eukaryota</taxon>
        <taxon>Fungi</taxon>
        <taxon>Dikarya</taxon>
        <taxon>Basidiomycota</taxon>
        <taxon>Agaricomycotina</taxon>
        <taxon>Agaricomycetes</taxon>
        <taxon>Agaricomycetidae</taxon>
        <taxon>Agaricales</taxon>
        <taxon>Marasmiineae</taxon>
        <taxon>Mycenaceae</taxon>
        <taxon>Favolaschia</taxon>
    </lineage>
</organism>
<sequence>MATSSSTAPTFPPPGLRQPGTNKSLRYFCEDASLFISVDKSNIIYGVWKTRLIQVATHFGVLAILPPPKDESKEVGQGQVGDGSSVDCPLKIQATEGEFEAFLECIYFGDQITLLKKRPAQFWIMAYNMADLYHSELVMEMAKKHLALCPDLHPTTFLNLAMHWHIDDWLEPAFRALLRTPLSSLTSPQLSEIGYSAYLHVAETKERISAHRALCALQAPPVVHHNTCRGAEACTSAWKYAWWGEAEKRGAAAGFVHPNCIPIQKIMNGLANIVISWQMSSGCRKLTLESLFRTEIVVKEEQFIREALTELKKM</sequence>
<name>A0AAW0D1E1_9AGAR</name>
<dbReference type="Proteomes" id="UP001362999">
    <property type="component" value="Unassembled WGS sequence"/>
</dbReference>